<keyword evidence="2" id="KW-1185">Reference proteome</keyword>
<evidence type="ECO:0000313" key="1">
    <source>
        <dbReference type="EMBL" id="SCM58993.1"/>
    </source>
</evidence>
<dbReference type="RefSeq" id="WP_071137360.1">
    <property type="nucleotide sequence ID" value="NZ_LT608328.1"/>
</dbReference>
<reference evidence="1 2" key="1">
    <citation type="submission" date="2016-08" db="EMBL/GenBank/DDBJ databases">
        <authorList>
            <person name="Seilhamer J.J."/>
        </authorList>
    </citation>
    <scope>NUCLEOTIDE SEQUENCE [LARGE SCALE GENOMIC DNA]</scope>
    <source>
        <strain evidence="1">ING2-E5A</strain>
    </source>
</reference>
<dbReference type="Proteomes" id="UP000178485">
    <property type="component" value="Chromosome i"/>
</dbReference>
<sequence length="150" mass="17794">MPIIISYDTSTSTKERWGYWLHEDNSSVYKTPLSESDFNDINYFVKDMSISIKYDPDDFDRTDLISDVFEEQNFEIYNKLSDFTHFYFLFEYSPDSPLQIDEMSEIMMKFFKLVIANDSEPKYYFFAAESRNKIANSLCIEILAGKLQSY</sequence>
<dbReference type="KEGG" id="pmuc:ING2E5A_2180"/>
<protein>
    <submittedName>
        <fullName evidence="1">Uncharacterized protein</fullName>
    </submittedName>
</protein>
<accession>A0A1G4G8W7</accession>
<dbReference type="EMBL" id="LT608328">
    <property type="protein sequence ID" value="SCM58993.1"/>
    <property type="molecule type" value="Genomic_DNA"/>
</dbReference>
<proteinExistence type="predicted"/>
<name>A0A1G4G8W7_9BACT</name>
<dbReference type="AlphaFoldDB" id="A0A1G4G8W7"/>
<dbReference type="STRING" id="1642646.ING2E5A_2180"/>
<organism evidence="1 2">
    <name type="scientific">Petrimonas mucosa</name>
    <dbReference type="NCBI Taxonomy" id="1642646"/>
    <lineage>
        <taxon>Bacteria</taxon>
        <taxon>Pseudomonadati</taxon>
        <taxon>Bacteroidota</taxon>
        <taxon>Bacteroidia</taxon>
        <taxon>Bacteroidales</taxon>
        <taxon>Dysgonomonadaceae</taxon>
        <taxon>Petrimonas</taxon>
    </lineage>
</organism>
<gene>
    <name evidence="1" type="ORF">ING2E5A_2180</name>
</gene>
<evidence type="ECO:0000313" key="2">
    <source>
        <dbReference type="Proteomes" id="UP000178485"/>
    </source>
</evidence>